<dbReference type="SUPFAM" id="SSF47616">
    <property type="entry name" value="GST C-terminal domain-like"/>
    <property type="match status" value="1"/>
</dbReference>
<dbReference type="PROSITE" id="PS51354">
    <property type="entry name" value="GLUTAREDOXIN_2"/>
    <property type="match status" value="1"/>
</dbReference>
<dbReference type="InterPro" id="IPR036249">
    <property type="entry name" value="Thioredoxin-like_sf"/>
</dbReference>
<accession>A0ABS1BR86</accession>
<sequence>MKLYIYDHCPFCVRARMAFGLTQIPVELIPLANDDETTPIGLIGAKQVPILQKSDGSHMGESLDIVRYIAAQANAPINETIRPSIQAWADKVGEYYNQLLFPRSIQLGLPEFATPSAVVYFIRKKEAQIGTGIAQMLDKTPELLAQIHNDLQTLASQIHGDTLNGSDLSMEDILIFPILRNLTMVRGIQFPAAVQDYIVNMAQRSQINTYFDRAL</sequence>
<dbReference type="NCBIfam" id="NF007702">
    <property type="entry name" value="PRK10387.1"/>
    <property type="match status" value="1"/>
</dbReference>
<dbReference type="Gene3D" id="3.40.30.10">
    <property type="entry name" value="Glutaredoxin"/>
    <property type="match status" value="1"/>
</dbReference>
<dbReference type="EMBL" id="JAEHNZ010000001">
    <property type="protein sequence ID" value="MBK0395783.1"/>
    <property type="molecule type" value="Genomic_DNA"/>
</dbReference>
<dbReference type="Proteomes" id="UP000614058">
    <property type="component" value="Unassembled WGS sequence"/>
</dbReference>
<dbReference type="SFLD" id="SFLDG01204">
    <property type="entry name" value="Grx2-like.1"/>
    <property type="match status" value="1"/>
</dbReference>
<dbReference type="RefSeq" id="WP_200521815.1">
    <property type="nucleotide sequence ID" value="NZ_JAEHNZ010000001.1"/>
</dbReference>
<keyword evidence="3" id="KW-1185">Reference proteome</keyword>
<dbReference type="CDD" id="cd03199">
    <property type="entry name" value="GST_C_GRX2"/>
    <property type="match status" value="1"/>
</dbReference>
<dbReference type="InterPro" id="IPR011901">
    <property type="entry name" value="Grx2"/>
</dbReference>
<name>A0ABS1BR86_9NEIS</name>
<protein>
    <submittedName>
        <fullName evidence="2">Glutaredoxin 2</fullName>
    </submittedName>
</protein>
<dbReference type="Pfam" id="PF04399">
    <property type="entry name" value="Glutaredoxin2_C"/>
    <property type="match status" value="1"/>
</dbReference>
<comment type="caution">
    <text evidence="2">The sequence shown here is derived from an EMBL/GenBank/DDBJ whole genome shotgun (WGS) entry which is preliminary data.</text>
</comment>
<reference evidence="2 3" key="1">
    <citation type="journal article" date="2021" name="Pathogens">
        <title>Isolation and Characterization of Kingella bonacorsii sp. nov., A Novel Kingella Species Detected in a Stable Periodontitis Subject.</title>
        <authorList>
            <person name="Antezack A."/>
            <person name="Boxberger M."/>
            <person name="Rolland C."/>
            <person name="Monnet-Corti V."/>
            <person name="La Scola B."/>
        </authorList>
    </citation>
    <scope>NUCLEOTIDE SEQUENCE [LARGE SCALE GENOMIC DNA]</scope>
    <source>
        <strain evidence="2 3">Marseille-Q4569</strain>
    </source>
</reference>
<dbReference type="SFLD" id="SFLDS00019">
    <property type="entry name" value="Glutathione_Transferase_(cytos"/>
    <property type="match status" value="1"/>
</dbReference>
<organism evidence="2 3">
    <name type="scientific">Kingella bonacorsii</name>
    <dbReference type="NCBI Taxonomy" id="2796361"/>
    <lineage>
        <taxon>Bacteria</taxon>
        <taxon>Pseudomonadati</taxon>
        <taxon>Pseudomonadota</taxon>
        <taxon>Betaproteobacteria</taxon>
        <taxon>Neisseriales</taxon>
        <taxon>Neisseriaceae</taxon>
        <taxon>Kingella</taxon>
    </lineage>
</organism>
<dbReference type="CDD" id="cd03037">
    <property type="entry name" value="GST_N_GRX2"/>
    <property type="match status" value="1"/>
</dbReference>
<evidence type="ECO:0000313" key="2">
    <source>
        <dbReference type="EMBL" id="MBK0395783.1"/>
    </source>
</evidence>
<evidence type="ECO:0000259" key="1">
    <source>
        <dbReference type="PROSITE" id="PS50404"/>
    </source>
</evidence>
<dbReference type="NCBIfam" id="TIGR02182">
    <property type="entry name" value="GRXB"/>
    <property type="match status" value="1"/>
</dbReference>
<dbReference type="InterPro" id="IPR036282">
    <property type="entry name" value="Glutathione-S-Trfase_C_sf"/>
</dbReference>
<evidence type="ECO:0000313" key="3">
    <source>
        <dbReference type="Proteomes" id="UP000614058"/>
    </source>
</evidence>
<dbReference type="InterPro" id="IPR004045">
    <property type="entry name" value="Glutathione_S-Trfase_N"/>
</dbReference>
<gene>
    <name evidence="2" type="primary">grxB</name>
    <name evidence="2" type="ORF">JDW22_04095</name>
</gene>
<dbReference type="PROSITE" id="PS50404">
    <property type="entry name" value="GST_NTER"/>
    <property type="match status" value="1"/>
</dbReference>
<dbReference type="Pfam" id="PF13417">
    <property type="entry name" value="GST_N_3"/>
    <property type="match status" value="1"/>
</dbReference>
<dbReference type="SFLD" id="SFLDG01183">
    <property type="entry name" value="Grx2-like"/>
    <property type="match status" value="1"/>
</dbReference>
<dbReference type="Gene3D" id="1.20.1050.10">
    <property type="match status" value="1"/>
</dbReference>
<feature type="domain" description="GST N-terminal" evidence="1">
    <location>
        <begin position="1"/>
        <end position="77"/>
    </location>
</feature>
<dbReference type="InterPro" id="IPR040079">
    <property type="entry name" value="Glutathione_S-Trfase"/>
</dbReference>
<proteinExistence type="predicted"/>
<dbReference type="InterPro" id="IPR007494">
    <property type="entry name" value="Glutaredoxin2_C"/>
</dbReference>
<dbReference type="SUPFAM" id="SSF52833">
    <property type="entry name" value="Thioredoxin-like"/>
    <property type="match status" value="1"/>
</dbReference>